<dbReference type="SUPFAM" id="SSF56322">
    <property type="entry name" value="ADC synthase"/>
    <property type="match status" value="1"/>
</dbReference>
<dbReference type="GO" id="GO:0046872">
    <property type="term" value="F:metal ion binding"/>
    <property type="evidence" value="ECO:0007669"/>
    <property type="project" value="UniProtKB-KW"/>
</dbReference>
<evidence type="ECO:0000313" key="13">
    <source>
        <dbReference type="EMBL" id="HJC39001.1"/>
    </source>
</evidence>
<dbReference type="GO" id="GO:0004049">
    <property type="term" value="F:anthranilate synthase activity"/>
    <property type="evidence" value="ECO:0007669"/>
    <property type="project" value="UniProtKB-EC"/>
</dbReference>
<dbReference type="Gene3D" id="3.60.120.10">
    <property type="entry name" value="Anthranilate synthase"/>
    <property type="match status" value="1"/>
</dbReference>
<dbReference type="InterPro" id="IPR015890">
    <property type="entry name" value="Chorismate_C"/>
</dbReference>
<name>A0A9D2SYP5_9FIRM</name>
<feature type="domain" description="Chorismate-utilising enzyme C-terminal" evidence="11">
    <location>
        <begin position="231"/>
        <end position="332"/>
    </location>
</feature>
<keyword evidence="5" id="KW-0460">Magnesium</keyword>
<feature type="domain" description="Anthranilate synthase component I N-terminal" evidence="12">
    <location>
        <begin position="30"/>
        <end position="180"/>
    </location>
</feature>
<proteinExistence type="predicted"/>
<reference evidence="13" key="1">
    <citation type="journal article" date="2021" name="PeerJ">
        <title>Extensive microbial diversity within the chicken gut microbiome revealed by metagenomics and culture.</title>
        <authorList>
            <person name="Gilroy R."/>
            <person name="Ravi A."/>
            <person name="Getino M."/>
            <person name="Pursley I."/>
            <person name="Horton D.L."/>
            <person name="Alikhan N.F."/>
            <person name="Baker D."/>
            <person name="Gharbi K."/>
            <person name="Hall N."/>
            <person name="Watson M."/>
            <person name="Adriaenssens E.M."/>
            <person name="Foster-Nyarko E."/>
            <person name="Jarju S."/>
            <person name="Secka A."/>
            <person name="Antonio M."/>
            <person name="Oren A."/>
            <person name="Chaudhuri R.R."/>
            <person name="La Ragione R."/>
            <person name="Hildebrand F."/>
            <person name="Pallen M.J."/>
        </authorList>
    </citation>
    <scope>NUCLEOTIDE SEQUENCE</scope>
    <source>
        <strain evidence="13">ChiGjej1B1-1692</strain>
    </source>
</reference>
<evidence type="ECO:0000256" key="3">
    <source>
        <dbReference type="ARBA" id="ARBA00020653"/>
    </source>
</evidence>
<evidence type="ECO:0000256" key="6">
    <source>
        <dbReference type="ARBA" id="ARBA00023239"/>
    </source>
</evidence>
<comment type="cofactor">
    <cofactor evidence="1">
        <name>Mg(2+)</name>
        <dbReference type="ChEBI" id="CHEBI:18420"/>
    </cofactor>
</comment>
<keyword evidence="6" id="KW-0456">Lyase</keyword>
<dbReference type="PANTHER" id="PTHR11236:SF48">
    <property type="entry name" value="ISOCHORISMATE SYNTHASE MENF"/>
    <property type="match status" value="1"/>
</dbReference>
<dbReference type="PANTHER" id="PTHR11236">
    <property type="entry name" value="AMINOBENZOATE/ANTHRANILATE SYNTHASE"/>
    <property type="match status" value="1"/>
</dbReference>
<dbReference type="AlphaFoldDB" id="A0A9D2SYP5"/>
<protein>
    <recommendedName>
        <fullName evidence="3">Anthranilate synthase component 1</fullName>
    </recommendedName>
</protein>
<dbReference type="Pfam" id="PF04715">
    <property type="entry name" value="Anth_synt_I_N"/>
    <property type="match status" value="1"/>
</dbReference>
<dbReference type="Pfam" id="PF00425">
    <property type="entry name" value="Chorismate_bind"/>
    <property type="match status" value="1"/>
</dbReference>
<dbReference type="EMBL" id="DWWK01000122">
    <property type="protein sequence ID" value="HJC39001.1"/>
    <property type="molecule type" value="Genomic_DNA"/>
</dbReference>
<dbReference type="Proteomes" id="UP000823894">
    <property type="component" value="Unassembled WGS sequence"/>
</dbReference>
<evidence type="ECO:0000256" key="9">
    <source>
        <dbReference type="SAM" id="Coils"/>
    </source>
</evidence>
<evidence type="ECO:0000256" key="10">
    <source>
        <dbReference type="SAM" id="MobiDB-lite"/>
    </source>
</evidence>
<accession>A0A9D2SYP5</accession>
<gene>
    <name evidence="13" type="ORF">H9757_08080</name>
</gene>
<dbReference type="InterPro" id="IPR006805">
    <property type="entry name" value="Anth_synth_I_N"/>
</dbReference>
<dbReference type="InterPro" id="IPR005801">
    <property type="entry name" value="ADC_synthase"/>
</dbReference>
<feature type="coiled-coil region" evidence="9">
    <location>
        <begin position="187"/>
        <end position="214"/>
    </location>
</feature>
<sequence>MEEKTLKLIRSYAETGGYKRVPVSRELYADAFTPVEVMRCLRAASRHCYLLESAEDRQQWGRYSFLGYAPSMEITCTGGVLTVTEGKEEEEKKRKTFHVDHPGEVIRKILEDYRSPAVEGMPPFSGGLVGYFAYDYIRYAEPSLEAPIRASGEGQEFRDVDLMLFDKVIVFDNYRQKLILIAGVSLTGDLEENCRRAERELDEMERLIRSRAKADFRLLVLKEDFRPAKEKEEYAAMVERAKEYIREGDIFQVVLSNPMTAEAEGSLFDTYRVLRTTNPFPYMFYFSSDDIEAAGASPETLAKMAGGRLFTFPLAGTRPRGKTKEEDQALEEGSIRRRLRRPLPQENWESSMG</sequence>
<keyword evidence="4" id="KW-0479">Metal-binding</keyword>
<evidence type="ECO:0000256" key="4">
    <source>
        <dbReference type="ARBA" id="ARBA00022723"/>
    </source>
</evidence>
<comment type="caution">
    <text evidence="13">The sequence shown here is derived from an EMBL/GenBank/DDBJ whole genome shotgun (WGS) entry which is preliminary data.</text>
</comment>
<keyword evidence="9" id="KW-0175">Coiled coil</keyword>
<dbReference type="GO" id="GO:0000162">
    <property type="term" value="P:L-tryptophan biosynthetic process"/>
    <property type="evidence" value="ECO:0007669"/>
    <property type="project" value="TreeGrafter"/>
</dbReference>
<comment type="catalytic activity">
    <reaction evidence="8">
        <text>chorismate + L-glutamine = anthranilate + pyruvate + L-glutamate + H(+)</text>
        <dbReference type="Rhea" id="RHEA:21732"/>
        <dbReference type="ChEBI" id="CHEBI:15361"/>
        <dbReference type="ChEBI" id="CHEBI:15378"/>
        <dbReference type="ChEBI" id="CHEBI:16567"/>
        <dbReference type="ChEBI" id="CHEBI:29748"/>
        <dbReference type="ChEBI" id="CHEBI:29985"/>
        <dbReference type="ChEBI" id="CHEBI:58359"/>
        <dbReference type="EC" id="4.1.3.27"/>
    </reaction>
</comment>
<evidence type="ECO:0000259" key="11">
    <source>
        <dbReference type="Pfam" id="PF00425"/>
    </source>
</evidence>
<comment type="subunit">
    <text evidence="2">Heterotetramer consisting of two non-identical subunits: a beta subunit (TrpG) and a large alpha subunit (TrpE).</text>
</comment>
<evidence type="ECO:0000259" key="12">
    <source>
        <dbReference type="Pfam" id="PF04715"/>
    </source>
</evidence>
<evidence type="ECO:0000256" key="2">
    <source>
        <dbReference type="ARBA" id="ARBA00011575"/>
    </source>
</evidence>
<comment type="function">
    <text evidence="7">Part of a heterotetrameric complex that catalyzes the two-step biosynthesis of anthranilate, an intermediate in the biosynthesis of L-tryptophan. In the first step, the glutamine-binding beta subunit (TrpG) of anthranilate synthase (AS) provides the glutamine amidotransferase activity which generates ammonia as a substrate that, along with chorismate, is used in the second step, catalyzed by the large alpha subunit of AS (TrpE) to produce anthranilate. In the absence of TrpG, TrpE can synthesize anthranilate directly from chorismate and high concentrations of ammonia.</text>
</comment>
<evidence type="ECO:0000256" key="7">
    <source>
        <dbReference type="ARBA" id="ARBA00025634"/>
    </source>
</evidence>
<dbReference type="InterPro" id="IPR019999">
    <property type="entry name" value="Anth_synth_I-like"/>
</dbReference>
<organism evidence="13 14">
    <name type="scientific">Candidatus Mediterraneibacter faecigallinarum</name>
    <dbReference type="NCBI Taxonomy" id="2838669"/>
    <lineage>
        <taxon>Bacteria</taxon>
        <taxon>Bacillati</taxon>
        <taxon>Bacillota</taxon>
        <taxon>Clostridia</taxon>
        <taxon>Lachnospirales</taxon>
        <taxon>Lachnospiraceae</taxon>
        <taxon>Mediterraneibacter</taxon>
    </lineage>
</organism>
<evidence type="ECO:0000313" key="14">
    <source>
        <dbReference type="Proteomes" id="UP000823894"/>
    </source>
</evidence>
<evidence type="ECO:0000256" key="5">
    <source>
        <dbReference type="ARBA" id="ARBA00022842"/>
    </source>
</evidence>
<evidence type="ECO:0000256" key="8">
    <source>
        <dbReference type="ARBA" id="ARBA00047683"/>
    </source>
</evidence>
<reference evidence="13" key="2">
    <citation type="submission" date="2021-04" db="EMBL/GenBank/DDBJ databases">
        <authorList>
            <person name="Gilroy R."/>
        </authorList>
    </citation>
    <scope>NUCLEOTIDE SEQUENCE</scope>
    <source>
        <strain evidence="13">ChiGjej1B1-1692</strain>
    </source>
</reference>
<feature type="region of interest" description="Disordered" evidence="10">
    <location>
        <begin position="315"/>
        <end position="353"/>
    </location>
</feature>
<evidence type="ECO:0000256" key="1">
    <source>
        <dbReference type="ARBA" id="ARBA00001946"/>
    </source>
</evidence>